<dbReference type="InterPro" id="IPR018034">
    <property type="entry name" value="Kri1"/>
</dbReference>
<protein>
    <recommendedName>
        <fullName evidence="3">Kri1-like C-terminal domain-containing protein</fullName>
    </recommendedName>
</protein>
<feature type="region of interest" description="Disordered" evidence="2">
    <location>
        <begin position="115"/>
        <end position="165"/>
    </location>
</feature>
<feature type="non-terminal residue" evidence="4">
    <location>
        <position position="1"/>
    </location>
</feature>
<feature type="compositionally biased region" description="Basic residues" evidence="2">
    <location>
        <begin position="686"/>
        <end position="698"/>
    </location>
</feature>
<feature type="compositionally biased region" description="Basic residues" evidence="2">
    <location>
        <begin position="627"/>
        <end position="639"/>
    </location>
</feature>
<feature type="compositionally biased region" description="Polar residues" evidence="2">
    <location>
        <begin position="142"/>
        <end position="153"/>
    </location>
</feature>
<organism evidence="4 5">
    <name type="scientific">Piloderma croceum (strain F 1598)</name>
    <dbReference type="NCBI Taxonomy" id="765440"/>
    <lineage>
        <taxon>Eukaryota</taxon>
        <taxon>Fungi</taxon>
        <taxon>Dikarya</taxon>
        <taxon>Basidiomycota</taxon>
        <taxon>Agaricomycotina</taxon>
        <taxon>Agaricomycetes</taxon>
        <taxon>Agaricomycetidae</taxon>
        <taxon>Atheliales</taxon>
        <taxon>Atheliaceae</taxon>
        <taxon>Piloderma</taxon>
    </lineage>
</organism>
<dbReference type="Pfam" id="PF05178">
    <property type="entry name" value="Kri1"/>
    <property type="match status" value="1"/>
</dbReference>
<reference evidence="4 5" key="1">
    <citation type="submission" date="2014-04" db="EMBL/GenBank/DDBJ databases">
        <authorList>
            <consortium name="DOE Joint Genome Institute"/>
            <person name="Kuo A."/>
            <person name="Tarkka M."/>
            <person name="Buscot F."/>
            <person name="Kohler A."/>
            <person name="Nagy L.G."/>
            <person name="Floudas D."/>
            <person name="Copeland A."/>
            <person name="Barry K.W."/>
            <person name="Cichocki N."/>
            <person name="Veneault-Fourrey C."/>
            <person name="LaButti K."/>
            <person name="Lindquist E.A."/>
            <person name="Lipzen A."/>
            <person name="Lundell T."/>
            <person name="Morin E."/>
            <person name="Murat C."/>
            <person name="Sun H."/>
            <person name="Tunlid A."/>
            <person name="Henrissat B."/>
            <person name="Grigoriev I.V."/>
            <person name="Hibbett D.S."/>
            <person name="Martin F."/>
            <person name="Nordberg H.P."/>
            <person name="Cantor M.N."/>
            <person name="Hua S.X."/>
        </authorList>
    </citation>
    <scope>NUCLEOTIDE SEQUENCE [LARGE SCALE GENOMIC DNA]</scope>
    <source>
        <strain evidence="4 5">F 1598</strain>
    </source>
</reference>
<dbReference type="InterPro" id="IPR024626">
    <property type="entry name" value="Kri1-like_C"/>
</dbReference>
<feature type="compositionally biased region" description="Polar residues" evidence="2">
    <location>
        <begin position="1"/>
        <end position="12"/>
    </location>
</feature>
<dbReference type="Pfam" id="PF12936">
    <property type="entry name" value="Kri1_C"/>
    <property type="match status" value="1"/>
</dbReference>
<dbReference type="STRING" id="765440.A0A0C3FRW7"/>
<feature type="region of interest" description="Disordered" evidence="2">
    <location>
        <begin position="227"/>
        <end position="262"/>
    </location>
</feature>
<feature type="region of interest" description="Disordered" evidence="2">
    <location>
        <begin position="425"/>
        <end position="519"/>
    </location>
</feature>
<dbReference type="FunCoup" id="A0A0C3FRW7">
    <property type="interactions" value="255"/>
</dbReference>
<gene>
    <name evidence="4" type="ORF">PILCRDRAFT_820351</name>
</gene>
<feature type="compositionally biased region" description="Basic and acidic residues" evidence="2">
    <location>
        <begin position="359"/>
        <end position="386"/>
    </location>
</feature>
<sequence length="698" mass="80187">MSQLSKFSTGTLSRAEMLSEDSDGEDVHTLAINTHYAKAFEYRKEREELSKLKEKYGSDAEEDGSEDSEEAESEDEDGEELTPAVDAAILRTLARIKRQDPGIYETEKSIFEEEQKRTAAIKSSSRVTREKPKPITMRQVALESTLNATSRSPSPQPLPHIEEQHALRSETIAVFHNAVTNDDDDDDDFLIPREKTTDEMEKEEEEYREFLAREVGEDLEGLITIEEDVIGSMEGETNEVKQKKSKKSKDKGQGKATQETDQEFLMNYILNRGWIDRSANHIPTYKEITSSSKSKGKLKEESSDEEGHDVKYDDADVDAEDDEEFEEIAERFESSYNFRFEEPDAAVIKGYPRNLPSIVRREDTSRKEARERRKQRKEEELGKKREEVRRLKGLKMKDLRSKLERIGREGGKNVDETKALQDLDLEGDWDPELHDQQMTGLYGNDDLDMDDKPQWDDDIDIGDIMSDTEDQVMSNKKKKSKKKKDKAPFEEDEGVDVDAMDADVQRGTDEEEWDGTEEMRKRKLDEYMDEIYGLDFNDMVGDMPTRFKYTPVQPQSFALTPAEILMATDTELNQYLSVKKYAPYRKENNWDKGRVDRLKDLKQTVAERSHKMGMSGGGSYQDVNGERKKRKGKKERLKMKAAADDAVEGGDNVHVEVENGDKLNGKRTHEKVEETETAQEGTTSGGKKRRRHKTMEQM</sequence>
<evidence type="ECO:0000256" key="1">
    <source>
        <dbReference type="ARBA" id="ARBA00007473"/>
    </source>
</evidence>
<feature type="compositionally biased region" description="Acidic residues" evidence="2">
    <location>
        <begin position="490"/>
        <end position="501"/>
    </location>
</feature>
<dbReference type="AlphaFoldDB" id="A0A0C3FRW7"/>
<evidence type="ECO:0000313" key="4">
    <source>
        <dbReference type="EMBL" id="KIM82494.1"/>
    </source>
</evidence>
<dbReference type="PANTHER" id="PTHR14490">
    <property type="entry name" value="ZINC FINGER, ZZ TYPE"/>
    <property type="match status" value="1"/>
</dbReference>
<feature type="compositionally biased region" description="Basic and acidic residues" evidence="2">
    <location>
        <begin position="651"/>
        <end position="664"/>
    </location>
</feature>
<dbReference type="PANTHER" id="PTHR14490:SF5">
    <property type="entry name" value="PROTEIN KRI1 HOMOLOG"/>
    <property type="match status" value="1"/>
</dbReference>
<feature type="region of interest" description="Disordered" evidence="2">
    <location>
        <begin position="53"/>
        <end position="84"/>
    </location>
</feature>
<dbReference type="OrthoDB" id="10252032at2759"/>
<comment type="similarity">
    <text evidence="1">Belongs to the KRI1 family.</text>
</comment>
<proteinExistence type="inferred from homology"/>
<feature type="region of interest" description="Disordered" evidence="2">
    <location>
        <begin position="592"/>
        <end position="698"/>
    </location>
</feature>
<keyword evidence="5" id="KW-1185">Reference proteome</keyword>
<feature type="region of interest" description="Disordered" evidence="2">
    <location>
        <begin position="357"/>
        <end position="386"/>
    </location>
</feature>
<feature type="compositionally biased region" description="Acidic residues" evidence="2">
    <location>
        <begin position="456"/>
        <end position="470"/>
    </location>
</feature>
<evidence type="ECO:0000256" key="2">
    <source>
        <dbReference type="SAM" id="MobiDB-lite"/>
    </source>
</evidence>
<feature type="compositionally biased region" description="Basic residues" evidence="2">
    <location>
        <begin position="475"/>
        <end position="485"/>
    </location>
</feature>
<dbReference type="GO" id="GO:0005730">
    <property type="term" value="C:nucleolus"/>
    <property type="evidence" value="ECO:0007669"/>
    <property type="project" value="TreeGrafter"/>
</dbReference>
<dbReference type="HOGENOM" id="CLU_009647_2_0_1"/>
<reference evidence="5" key="2">
    <citation type="submission" date="2015-01" db="EMBL/GenBank/DDBJ databases">
        <title>Evolutionary Origins and Diversification of the Mycorrhizal Mutualists.</title>
        <authorList>
            <consortium name="DOE Joint Genome Institute"/>
            <consortium name="Mycorrhizal Genomics Consortium"/>
            <person name="Kohler A."/>
            <person name="Kuo A."/>
            <person name="Nagy L.G."/>
            <person name="Floudas D."/>
            <person name="Copeland A."/>
            <person name="Barry K.W."/>
            <person name="Cichocki N."/>
            <person name="Veneault-Fourrey C."/>
            <person name="LaButti K."/>
            <person name="Lindquist E.A."/>
            <person name="Lipzen A."/>
            <person name="Lundell T."/>
            <person name="Morin E."/>
            <person name="Murat C."/>
            <person name="Riley R."/>
            <person name="Ohm R."/>
            <person name="Sun H."/>
            <person name="Tunlid A."/>
            <person name="Henrissat B."/>
            <person name="Grigoriev I.V."/>
            <person name="Hibbett D.S."/>
            <person name="Martin F."/>
        </authorList>
    </citation>
    <scope>NUCLEOTIDE SEQUENCE [LARGE SCALE GENOMIC DNA]</scope>
    <source>
        <strain evidence="5">F 1598</strain>
    </source>
</reference>
<dbReference type="EMBL" id="KN832994">
    <property type="protein sequence ID" value="KIM82494.1"/>
    <property type="molecule type" value="Genomic_DNA"/>
</dbReference>
<feature type="compositionally biased region" description="Basic and acidic residues" evidence="2">
    <location>
        <begin position="592"/>
        <end position="610"/>
    </location>
</feature>
<feature type="region of interest" description="Disordered" evidence="2">
    <location>
        <begin position="286"/>
        <end position="323"/>
    </location>
</feature>
<evidence type="ECO:0000259" key="3">
    <source>
        <dbReference type="Pfam" id="PF12936"/>
    </source>
</evidence>
<accession>A0A0C3FRW7</accession>
<dbReference type="GO" id="GO:0030686">
    <property type="term" value="C:90S preribosome"/>
    <property type="evidence" value="ECO:0007669"/>
    <property type="project" value="TreeGrafter"/>
</dbReference>
<evidence type="ECO:0000313" key="5">
    <source>
        <dbReference type="Proteomes" id="UP000054166"/>
    </source>
</evidence>
<dbReference type="InParanoid" id="A0A0C3FRW7"/>
<feature type="compositionally biased region" description="Acidic residues" evidence="2">
    <location>
        <begin position="59"/>
        <end position="80"/>
    </location>
</feature>
<feature type="region of interest" description="Disordered" evidence="2">
    <location>
        <begin position="1"/>
        <end position="27"/>
    </location>
</feature>
<feature type="region of interest" description="Disordered" evidence="2">
    <location>
        <begin position="177"/>
        <end position="203"/>
    </location>
</feature>
<feature type="domain" description="Kri1-like C-terminal" evidence="3">
    <location>
        <begin position="522"/>
        <end position="602"/>
    </location>
</feature>
<name>A0A0C3FRW7_PILCF</name>
<dbReference type="GO" id="GO:0000447">
    <property type="term" value="P:endonucleolytic cleavage in ITS1 to separate SSU-rRNA from 5.8S rRNA and LSU-rRNA from tricistronic rRNA transcript (SSU-rRNA, 5.8S rRNA, LSU-rRNA)"/>
    <property type="evidence" value="ECO:0007669"/>
    <property type="project" value="TreeGrafter"/>
</dbReference>
<dbReference type="Proteomes" id="UP000054166">
    <property type="component" value="Unassembled WGS sequence"/>
</dbReference>
<feature type="compositionally biased region" description="Basic and acidic residues" evidence="2">
    <location>
        <begin position="190"/>
        <end position="199"/>
    </location>
</feature>